<dbReference type="InterPro" id="IPR027417">
    <property type="entry name" value="P-loop_NTPase"/>
</dbReference>
<keyword evidence="5" id="KW-1185">Reference proteome</keyword>
<dbReference type="EMBL" id="JAQQWL010000013">
    <property type="protein sequence ID" value="KAK8042370.1"/>
    <property type="molecule type" value="Genomic_DNA"/>
</dbReference>
<evidence type="ECO:0000259" key="3">
    <source>
        <dbReference type="Pfam" id="PF23232"/>
    </source>
</evidence>
<dbReference type="InterPro" id="IPR056599">
    <property type="entry name" value="AAA_lid_fung"/>
</dbReference>
<dbReference type="GeneID" id="92097325"/>
<proteinExistence type="predicted"/>
<gene>
    <name evidence="4" type="ORF">PG994_012853</name>
</gene>
<name>A0ABR1T6Z2_9PEZI</name>
<dbReference type="PANTHER" id="PTHR46411">
    <property type="entry name" value="FAMILY ATPASE, PUTATIVE-RELATED"/>
    <property type="match status" value="1"/>
</dbReference>
<dbReference type="Gene3D" id="3.40.50.300">
    <property type="entry name" value="P-loop containing nucleotide triphosphate hydrolases"/>
    <property type="match status" value="1"/>
</dbReference>
<dbReference type="PANTHER" id="PTHR46411:SF2">
    <property type="entry name" value="AAA+ ATPASE DOMAIN-CONTAINING PROTEIN"/>
    <property type="match status" value="1"/>
</dbReference>
<dbReference type="Pfam" id="PF23232">
    <property type="entry name" value="AAA_lid_13"/>
    <property type="match status" value="1"/>
</dbReference>
<reference evidence="4 5" key="1">
    <citation type="submission" date="2023-01" db="EMBL/GenBank/DDBJ databases">
        <title>Analysis of 21 Apiospora genomes using comparative genomics revels a genus with tremendous synthesis potential of carbohydrate active enzymes and secondary metabolites.</title>
        <authorList>
            <person name="Sorensen T."/>
        </authorList>
    </citation>
    <scope>NUCLEOTIDE SEQUENCE [LARGE SCALE GENOMIC DNA]</scope>
    <source>
        <strain evidence="4 5">CBS 135458</strain>
    </source>
</reference>
<feature type="domain" description="AAA+ ATPase lid" evidence="3">
    <location>
        <begin position="872"/>
        <end position="998"/>
    </location>
</feature>
<accession>A0ABR1T6Z2</accession>
<dbReference type="RefSeq" id="XP_066709223.1">
    <property type="nucleotide sequence ID" value="XM_066864262.1"/>
</dbReference>
<feature type="compositionally biased region" description="Basic residues" evidence="1">
    <location>
        <begin position="1103"/>
        <end position="1115"/>
    </location>
</feature>
<feature type="region of interest" description="Disordered" evidence="1">
    <location>
        <begin position="952"/>
        <end position="971"/>
    </location>
</feature>
<evidence type="ECO:0000313" key="4">
    <source>
        <dbReference type="EMBL" id="KAK8042370.1"/>
    </source>
</evidence>
<feature type="region of interest" description="Disordered" evidence="1">
    <location>
        <begin position="1020"/>
        <end position="1115"/>
    </location>
</feature>
<protein>
    <recommendedName>
        <fullName evidence="6">ATPase AAA-type core domain-containing protein</fullName>
    </recommendedName>
</protein>
<dbReference type="SUPFAM" id="SSF52540">
    <property type="entry name" value="P-loop containing nucleoside triphosphate hydrolases"/>
    <property type="match status" value="1"/>
</dbReference>
<evidence type="ECO:0000313" key="5">
    <source>
        <dbReference type="Proteomes" id="UP001480595"/>
    </source>
</evidence>
<feature type="compositionally biased region" description="Polar residues" evidence="1">
    <location>
        <begin position="34"/>
        <end position="48"/>
    </location>
</feature>
<feature type="non-terminal residue" evidence="4">
    <location>
        <position position="1"/>
    </location>
</feature>
<comment type="caution">
    <text evidence="4">The sequence shown here is derived from an EMBL/GenBank/DDBJ whole genome shotgun (WGS) entry which is preliminary data.</text>
</comment>
<dbReference type="InterPro" id="IPR054289">
    <property type="entry name" value="DUF7025"/>
</dbReference>
<dbReference type="Proteomes" id="UP001480595">
    <property type="component" value="Unassembled WGS sequence"/>
</dbReference>
<organism evidence="4 5">
    <name type="scientific">Apiospora phragmitis</name>
    <dbReference type="NCBI Taxonomy" id="2905665"/>
    <lineage>
        <taxon>Eukaryota</taxon>
        <taxon>Fungi</taxon>
        <taxon>Dikarya</taxon>
        <taxon>Ascomycota</taxon>
        <taxon>Pezizomycotina</taxon>
        <taxon>Sordariomycetes</taxon>
        <taxon>Xylariomycetidae</taxon>
        <taxon>Amphisphaeriales</taxon>
        <taxon>Apiosporaceae</taxon>
        <taxon>Apiospora</taxon>
    </lineage>
</organism>
<feature type="compositionally biased region" description="Low complexity" evidence="1">
    <location>
        <begin position="1040"/>
        <end position="1053"/>
    </location>
</feature>
<sequence>PQEKAESNMQPSHPSEPGAAAPTSGERAFPITDSDGQTSNEDNNTLVASGSRRQSSIRIIDLEVRSMLKESENPEEAVRKLAKLVDDLRGRTEDLETWANKCKNTPSFPKPLKPPVLFEASGPEFELITKFCYVDQVAWYSSSDKDQGRPFMKALWTKVQVDPSAPTIGNQTPESADILEFCIHSRVMRDYLEDLAAAVIQGGKPSSDSGESRLEGHDGTISFCKPFRWLIQHHHLIEWKSKSLEEDQTCMQSHRADASSGSGKTGAATEPLNLEDDLLSQLRYLLAFMKEYLGGQLQRYEDVRAGKLKTIRFQDLWMLYKPGDLTYTPSRKQVEVFRREVPQSVITKKDELAGAWVGRNIQQKIESDDDGDEERPKIVGTGTPQAYRISAVVGGIPIEEPKKHSSRAVELYHPLRVVRYYVDFNGMRYDCVCDPITFGPYDGEKQILDLMCYPLACAPDPKKPLGLGGAASGPGAMAVLEFLNERGRSFVQVSEASHRLYEGLTVGRTKEKINTPVVIDLKLAYSTFPALQPQASLPDADGYLNVDTKHRLIHKEIIGNFSTPTKSFGAYRPYDWYQRHQQILSEKATTDLTKNLGSYPSVSLDTPDAIDKLADAMSRDDYICLLPGTVYAYALRSRKWVSLDLSLVRSADKQGSWDDLILPSDLKDMVEAVVETHIGRSQSTARVRRAAEVDIVRGKVRYIVVRTSRPMLCADDLPECVAAFTQRPLLPITCGKRWHQTRGPYGTLISTTGDIGYEPAEVERSLERLFTLAHHWGCVVLLDEADVFLAKRSVSNPVRCDARFYHYATPSSLLSASQPSRLHKIPTYVCLLVFLRILEYYQGILFLTTNRVGSFDDAFRSRLHLTLYYPKLDRRQTVAIWKVNLRRLDELNKKRLEYGEQPIEVHKDKILKFAKREWQKLSWNGRQIRNAFQTAVALAEFDAKKANNAAAAAAMKRTGDEAQQHKTTPADRPIITKKHFETIAGTSMQFDEYLYLAHGRSDESNNAKRDQVRWDYELRDSKHSQQQQHLKRLGGNRNFSSDSSSSGDPSSSDSDGDTDTGSHLSVDSSDRDNGNDTESSSNSDYDYKMKRKNQSKNSNRDKGKSKKKEGKGKEA</sequence>
<evidence type="ECO:0000259" key="2">
    <source>
        <dbReference type="Pfam" id="PF22942"/>
    </source>
</evidence>
<feature type="region of interest" description="Disordered" evidence="1">
    <location>
        <begin position="1"/>
        <end position="53"/>
    </location>
</feature>
<dbReference type="Pfam" id="PF22942">
    <property type="entry name" value="DUF7025"/>
    <property type="match status" value="1"/>
</dbReference>
<evidence type="ECO:0000256" key="1">
    <source>
        <dbReference type="SAM" id="MobiDB-lite"/>
    </source>
</evidence>
<feature type="domain" description="DUF7025" evidence="2">
    <location>
        <begin position="307"/>
        <end position="457"/>
    </location>
</feature>
<evidence type="ECO:0008006" key="6">
    <source>
        <dbReference type="Google" id="ProtNLM"/>
    </source>
</evidence>